<evidence type="ECO:0000256" key="5">
    <source>
        <dbReference type="ARBA" id="ARBA00022840"/>
    </source>
</evidence>
<dbReference type="GO" id="GO:0004709">
    <property type="term" value="F:MAP kinase kinase kinase activity"/>
    <property type="evidence" value="ECO:0007669"/>
    <property type="project" value="UniProtKB-ARBA"/>
</dbReference>
<dbReference type="FunFam" id="1.10.510.10:FF:000182">
    <property type="entry name" value="MAP kinase kinase kinase mkh1"/>
    <property type="match status" value="1"/>
</dbReference>
<reference evidence="9 10" key="1">
    <citation type="submission" date="2019-03" db="EMBL/GenBank/DDBJ databases">
        <title>Rhodosporidium diobovatum UCD-FST 08-225 genome sequencing, assembly, and annotation.</title>
        <authorList>
            <person name="Fakankun I.U."/>
            <person name="Fristensky B."/>
            <person name="Levin D.B."/>
        </authorList>
    </citation>
    <scope>NUCLEOTIDE SEQUENCE [LARGE SCALE GENOMIC DNA]</scope>
    <source>
        <strain evidence="9 10">UCD-FST 08-225</strain>
    </source>
</reference>
<keyword evidence="2" id="KW-0808">Transferase</keyword>
<dbReference type="OrthoDB" id="266718at2759"/>
<dbReference type="AlphaFoldDB" id="A0A5C5G4P7"/>
<comment type="similarity">
    <text evidence="1">Belongs to the protein kinase superfamily. STE Ser/Thr protein kinase family. MAP kinase kinase kinase subfamily.</text>
</comment>
<dbReference type="PROSITE" id="PS00108">
    <property type="entry name" value="PROTEIN_KINASE_ST"/>
    <property type="match status" value="1"/>
</dbReference>
<gene>
    <name evidence="9" type="ORF">DMC30DRAFT_346572</name>
</gene>
<keyword evidence="4 9" id="KW-0418">Kinase</keyword>
<evidence type="ECO:0000256" key="1">
    <source>
        <dbReference type="ARBA" id="ARBA00006529"/>
    </source>
</evidence>
<dbReference type="InterPro" id="IPR050538">
    <property type="entry name" value="MAP_kinase_kinase_kinase"/>
</dbReference>
<comment type="caution">
    <text evidence="9">The sequence shown here is derived from an EMBL/GenBank/DDBJ whole genome shotgun (WGS) entry which is preliminary data.</text>
</comment>
<evidence type="ECO:0000256" key="3">
    <source>
        <dbReference type="ARBA" id="ARBA00022741"/>
    </source>
</evidence>
<dbReference type="Gene3D" id="1.10.510.10">
    <property type="entry name" value="Transferase(Phosphotransferase) domain 1"/>
    <property type="match status" value="1"/>
</dbReference>
<dbReference type="GO" id="GO:0005524">
    <property type="term" value="F:ATP binding"/>
    <property type="evidence" value="ECO:0007669"/>
    <property type="project" value="UniProtKB-UniRule"/>
</dbReference>
<dbReference type="PROSITE" id="PS50011">
    <property type="entry name" value="PROTEIN_KINASE_DOM"/>
    <property type="match status" value="1"/>
</dbReference>
<dbReference type="Pfam" id="PF00069">
    <property type="entry name" value="Pkinase"/>
    <property type="match status" value="1"/>
</dbReference>
<dbReference type="InterPro" id="IPR000719">
    <property type="entry name" value="Prot_kinase_dom"/>
</dbReference>
<feature type="domain" description="Protein kinase" evidence="8">
    <location>
        <begin position="230"/>
        <end position="497"/>
    </location>
</feature>
<dbReference type="InterPro" id="IPR011009">
    <property type="entry name" value="Kinase-like_dom_sf"/>
</dbReference>
<dbReference type="GO" id="GO:0000196">
    <property type="term" value="P:cell integrity MAPK cascade"/>
    <property type="evidence" value="ECO:0007669"/>
    <property type="project" value="UniProtKB-ARBA"/>
</dbReference>
<keyword evidence="10" id="KW-1185">Reference proteome</keyword>
<evidence type="ECO:0000256" key="7">
    <source>
        <dbReference type="SAM" id="MobiDB-lite"/>
    </source>
</evidence>
<evidence type="ECO:0000256" key="4">
    <source>
        <dbReference type="ARBA" id="ARBA00022777"/>
    </source>
</evidence>
<keyword evidence="5 6" id="KW-0067">ATP-binding</keyword>
<keyword evidence="3 6" id="KW-0547">Nucleotide-binding</keyword>
<dbReference type="PROSITE" id="PS00107">
    <property type="entry name" value="PROTEIN_KINASE_ATP"/>
    <property type="match status" value="1"/>
</dbReference>
<dbReference type="STRING" id="5288.A0A5C5G4P7"/>
<evidence type="ECO:0000259" key="8">
    <source>
        <dbReference type="PROSITE" id="PS50011"/>
    </source>
</evidence>
<dbReference type="SUPFAM" id="SSF56112">
    <property type="entry name" value="Protein kinase-like (PK-like)"/>
    <property type="match status" value="1"/>
</dbReference>
<evidence type="ECO:0000256" key="6">
    <source>
        <dbReference type="PROSITE-ProRule" id="PRU10141"/>
    </source>
</evidence>
<evidence type="ECO:0000313" key="9">
    <source>
        <dbReference type="EMBL" id="TNY23965.1"/>
    </source>
</evidence>
<dbReference type="InterPro" id="IPR017441">
    <property type="entry name" value="Protein_kinase_ATP_BS"/>
</dbReference>
<dbReference type="SMART" id="SM00220">
    <property type="entry name" value="S_TKc"/>
    <property type="match status" value="1"/>
</dbReference>
<evidence type="ECO:0000256" key="2">
    <source>
        <dbReference type="ARBA" id="ARBA00022679"/>
    </source>
</evidence>
<name>A0A5C5G4P7_9BASI</name>
<dbReference type="EMBL" id="SOZI01000006">
    <property type="protein sequence ID" value="TNY23965.1"/>
    <property type="molecule type" value="Genomic_DNA"/>
</dbReference>
<dbReference type="PANTHER" id="PTHR48016">
    <property type="entry name" value="MAP KINASE KINASE KINASE SSK2-RELATED-RELATED"/>
    <property type="match status" value="1"/>
</dbReference>
<accession>A0A5C5G4P7</accession>
<feature type="compositionally biased region" description="Low complexity" evidence="7">
    <location>
        <begin position="119"/>
        <end position="129"/>
    </location>
</feature>
<feature type="region of interest" description="Disordered" evidence="7">
    <location>
        <begin position="1"/>
        <end position="57"/>
    </location>
</feature>
<dbReference type="Proteomes" id="UP000311382">
    <property type="component" value="Unassembled WGS sequence"/>
</dbReference>
<feature type="binding site" evidence="6">
    <location>
        <position position="259"/>
    </location>
    <ligand>
        <name>ATP</name>
        <dbReference type="ChEBI" id="CHEBI:30616"/>
    </ligand>
</feature>
<proteinExistence type="inferred from homology"/>
<dbReference type="InterPro" id="IPR008271">
    <property type="entry name" value="Ser/Thr_kinase_AS"/>
</dbReference>
<organism evidence="9 10">
    <name type="scientific">Rhodotorula diobovata</name>
    <dbReference type="NCBI Taxonomy" id="5288"/>
    <lineage>
        <taxon>Eukaryota</taxon>
        <taxon>Fungi</taxon>
        <taxon>Dikarya</taxon>
        <taxon>Basidiomycota</taxon>
        <taxon>Pucciniomycotina</taxon>
        <taxon>Microbotryomycetes</taxon>
        <taxon>Sporidiobolales</taxon>
        <taxon>Sporidiobolaceae</taxon>
        <taxon>Rhodotorula</taxon>
    </lineage>
</organism>
<dbReference type="FunFam" id="3.30.200.20:FF:000387">
    <property type="entry name" value="Serine/threonine-protein kinase STE11"/>
    <property type="match status" value="1"/>
</dbReference>
<sequence>MPPTGGHGRRSASASGETDASFAGALERLNLAGRSGAATPTEGVPGARKPRIAHPRLDDLVRLPTSPFARRNSFAAREHDQDWAFRPPVETVLEHLDVFFPEHDLDKPVFDLPTPGPSTPSTNSSSPVRDVPPPSSASAVTPSTLASRRAAHLGYRKSIRVVAQDRKRMLQKAGNNVARAASGLASNLLRRKSTKLFGARIEEVTSAQMKQIGAIKQTSDEDPENFSYKWIKGDLIGRGTYGHVYIALSVTTGETIAVKQVEMPRSFSDKEDQRTKGMISSLKAEIELLKDLDHPNIVLYLGMEQTPEFLSIFLEYVPGGSIGRIIRTHGKFEENVIKFFTLQILDGLEYLHSLGILHRDMKADNILIDQDGMCKISDFGTSKKSGDIYQNNENMSMQGSIFWMAPEVIHNNKQGYSAKADIWSLGCICIEMLAGSRLWEGEGFMSAMFKLGAERMRPPLPPDVQISDHAEQFVGACLQIEPEARPTASEAKRDPFLASLDPTWSFTQTSLYARVSRRTLSFTESSELTSPFHRSIMAADEMSRTHKPSTPSTLAG</sequence>
<feature type="region of interest" description="Disordered" evidence="7">
    <location>
        <begin position="108"/>
        <end position="144"/>
    </location>
</feature>
<dbReference type="PANTHER" id="PTHR48016:SF48">
    <property type="entry name" value="SERINE_THREONINE-PROTEIN KINASE BCK1_SLK1_SSP31"/>
    <property type="match status" value="1"/>
</dbReference>
<protein>
    <submittedName>
        <fullName evidence="9">Kinase-like domain-containing protein</fullName>
    </submittedName>
</protein>
<evidence type="ECO:0000313" key="10">
    <source>
        <dbReference type="Proteomes" id="UP000311382"/>
    </source>
</evidence>